<dbReference type="InterPro" id="IPR043743">
    <property type="entry name" value="DUF5688"/>
</dbReference>
<evidence type="ECO:0000313" key="3">
    <source>
        <dbReference type="Proteomes" id="UP000182584"/>
    </source>
</evidence>
<dbReference type="AlphaFoldDB" id="A0A1H9VIU6"/>
<dbReference type="RefSeq" id="WP_074757706.1">
    <property type="nucleotide sequence ID" value="NZ_FOGJ01000023.1"/>
</dbReference>
<gene>
    <name evidence="2" type="ORF">SAMN04487884_12355</name>
</gene>
<reference evidence="2 3" key="1">
    <citation type="submission" date="2016-10" db="EMBL/GenBank/DDBJ databases">
        <authorList>
            <person name="de Groot N.N."/>
        </authorList>
    </citation>
    <scope>NUCLEOTIDE SEQUENCE [LARGE SCALE GENOMIC DNA]</scope>
    <source>
        <strain evidence="2 3">AR40</strain>
    </source>
</reference>
<accession>A0A1H9VIU6</accession>
<evidence type="ECO:0000256" key="1">
    <source>
        <dbReference type="SAM" id="MobiDB-lite"/>
    </source>
</evidence>
<dbReference type="Proteomes" id="UP000182584">
    <property type="component" value="Unassembled WGS sequence"/>
</dbReference>
<dbReference type="EMBL" id="FOGJ01000023">
    <property type="protein sequence ID" value="SES21464.1"/>
    <property type="molecule type" value="Genomic_DNA"/>
</dbReference>
<name>A0A1H9VIU6_BUTFI</name>
<dbReference type="OrthoDB" id="1655031at2"/>
<evidence type="ECO:0000313" key="2">
    <source>
        <dbReference type="EMBL" id="SES21464.1"/>
    </source>
</evidence>
<organism evidence="2 3">
    <name type="scientific">Butyrivibrio fibrisolvens</name>
    <dbReference type="NCBI Taxonomy" id="831"/>
    <lineage>
        <taxon>Bacteria</taxon>
        <taxon>Bacillati</taxon>
        <taxon>Bacillota</taxon>
        <taxon>Clostridia</taxon>
        <taxon>Lachnospirales</taxon>
        <taxon>Lachnospiraceae</taxon>
        <taxon>Butyrivibrio</taxon>
    </lineage>
</organism>
<proteinExistence type="predicted"/>
<sequence>MNEEFEKFCNEVKDHIFENSADRDNLEIELRHVQKVNQQDLVNLTVKPKDSNIAPSIQLNAAFEAFKDGKSMDDIIGSLENTLSSHAVTENLDMSYMTEFDNCKSQVFPKLINKDMNEELLQNVPHYDYGDLAVLFYVKVENPQIGEGSVTVNNQIFEQWGVEDKAIMDAAMDNLKANTQCKDLFGFIQELHPGLSDEIGADVPPDKSPIIVSTDSQTFGAAAILNEDIMKALCERVGGDIVILPSSIHECLVLGDDNTPDQEIALNDMVKSVNDTTVAQEDLLSDHIYHFNGEELMMRELPKYADIEDVRNTVFTNMDLVSAQTGEIYRQGKEQAPKEQDKSKEIVNIDDKKTPPKRDDLAI</sequence>
<feature type="region of interest" description="Disordered" evidence="1">
    <location>
        <begin position="330"/>
        <end position="363"/>
    </location>
</feature>
<protein>
    <submittedName>
        <fullName evidence="2">Uncharacterized protein</fullName>
    </submittedName>
</protein>
<dbReference type="Pfam" id="PF18941">
    <property type="entry name" value="DUF5688"/>
    <property type="match status" value="1"/>
</dbReference>